<name>A0A5E7SLQ9_PSEFL</name>
<protein>
    <submittedName>
        <fullName evidence="1">Uncharacterized protein</fullName>
    </submittedName>
</protein>
<dbReference type="AlphaFoldDB" id="A0A5E7SLQ9"/>
<evidence type="ECO:0000313" key="2">
    <source>
        <dbReference type="Proteomes" id="UP000326452"/>
    </source>
</evidence>
<sequence>MRLFSQRHFEGKGFKHEIIKERLDMTSWVSVLVQAASSDSGSSPIGFGGHALIAVKHNSEYEVFHLVGARASTSGSGHVIYNSCTSIERYRCDEKGKAFSCGGQSGKAAGAGKPLRSIFGHSKWYESDLNKRLNIKETKRMGVKNDVAEKIIKYCLGLCRKKDVGEIVGVFSLIGGQVNMGTNCISWVYSVLKKHGITFDWVFYAMSFVSPRKAIESGGGLQSAG</sequence>
<dbReference type="Proteomes" id="UP000326452">
    <property type="component" value="Unassembled WGS sequence"/>
</dbReference>
<gene>
    <name evidence="1" type="ORF">PS941_01304</name>
</gene>
<dbReference type="EMBL" id="CABVJC010000002">
    <property type="protein sequence ID" value="VVP87024.1"/>
    <property type="molecule type" value="Genomic_DNA"/>
</dbReference>
<reference evidence="1 2" key="1">
    <citation type="submission" date="2019-09" db="EMBL/GenBank/DDBJ databases">
        <authorList>
            <person name="Chandra G."/>
            <person name="Truman W A."/>
        </authorList>
    </citation>
    <scope>NUCLEOTIDE SEQUENCE [LARGE SCALE GENOMIC DNA]</scope>
    <source>
        <strain evidence="1">PS941</strain>
    </source>
</reference>
<proteinExistence type="predicted"/>
<evidence type="ECO:0000313" key="1">
    <source>
        <dbReference type="EMBL" id="VVP87024.1"/>
    </source>
</evidence>
<organism evidence="1 2">
    <name type="scientific">Pseudomonas fluorescens</name>
    <dbReference type="NCBI Taxonomy" id="294"/>
    <lineage>
        <taxon>Bacteria</taxon>
        <taxon>Pseudomonadati</taxon>
        <taxon>Pseudomonadota</taxon>
        <taxon>Gammaproteobacteria</taxon>
        <taxon>Pseudomonadales</taxon>
        <taxon>Pseudomonadaceae</taxon>
        <taxon>Pseudomonas</taxon>
    </lineage>
</organism>
<dbReference type="OrthoDB" id="9926044at2"/>
<dbReference type="RefSeq" id="WP_150692433.1">
    <property type="nucleotide sequence ID" value="NZ_CABVJC010000002.1"/>
</dbReference>
<accession>A0A5E7SLQ9</accession>